<keyword evidence="2" id="KW-1185">Reference proteome</keyword>
<reference evidence="1 2" key="1">
    <citation type="journal article" date="2010" name="Science">
        <title>Genomic comparison of the ants Camponotus floridanus and Harpegnathos saltator.</title>
        <authorList>
            <person name="Bonasio R."/>
            <person name="Zhang G."/>
            <person name="Ye C."/>
            <person name="Mutti N.S."/>
            <person name="Fang X."/>
            <person name="Qin N."/>
            <person name="Donahue G."/>
            <person name="Yang P."/>
            <person name="Li Q."/>
            <person name="Li C."/>
            <person name="Zhang P."/>
            <person name="Huang Z."/>
            <person name="Berger S.L."/>
            <person name="Reinberg D."/>
            <person name="Wang J."/>
            <person name="Liebig J."/>
        </authorList>
    </citation>
    <scope>NUCLEOTIDE SEQUENCE [LARGE SCALE GENOMIC DNA]</scope>
    <source>
        <strain evidence="1 2">R22 G/1</strain>
    </source>
</reference>
<gene>
    <name evidence="1" type="ORF">EAI_10884</name>
</gene>
<organism evidence="2">
    <name type="scientific">Harpegnathos saltator</name>
    <name type="common">Jerdon's jumping ant</name>
    <dbReference type="NCBI Taxonomy" id="610380"/>
    <lineage>
        <taxon>Eukaryota</taxon>
        <taxon>Metazoa</taxon>
        <taxon>Ecdysozoa</taxon>
        <taxon>Arthropoda</taxon>
        <taxon>Hexapoda</taxon>
        <taxon>Insecta</taxon>
        <taxon>Pterygota</taxon>
        <taxon>Neoptera</taxon>
        <taxon>Endopterygota</taxon>
        <taxon>Hymenoptera</taxon>
        <taxon>Apocrita</taxon>
        <taxon>Aculeata</taxon>
        <taxon>Formicoidea</taxon>
        <taxon>Formicidae</taxon>
        <taxon>Ponerinae</taxon>
        <taxon>Ponerini</taxon>
        <taxon>Harpegnathos</taxon>
    </lineage>
</organism>
<evidence type="ECO:0000313" key="1">
    <source>
        <dbReference type="EMBL" id="EFN88938.1"/>
    </source>
</evidence>
<dbReference type="InParanoid" id="E2B5W9"/>
<dbReference type="EMBL" id="GL445887">
    <property type="protein sequence ID" value="EFN88938.1"/>
    <property type="molecule type" value="Genomic_DNA"/>
</dbReference>
<name>E2B5W9_HARSA</name>
<protein>
    <submittedName>
        <fullName evidence="1">Uncharacterized protein</fullName>
    </submittedName>
</protein>
<dbReference type="AlphaFoldDB" id="E2B5W9"/>
<accession>E2B5W9</accession>
<dbReference type="Proteomes" id="UP000008237">
    <property type="component" value="Unassembled WGS sequence"/>
</dbReference>
<sequence length="71" mass="8448">MPSTKTSMSEQRWSIIQRKRREKKIRFPEDFVKEKRECQGLGKRTGECADEERRVGFGSIPLHEQKRLVLD</sequence>
<proteinExistence type="predicted"/>
<evidence type="ECO:0000313" key="2">
    <source>
        <dbReference type="Proteomes" id="UP000008237"/>
    </source>
</evidence>